<evidence type="ECO:0000256" key="3">
    <source>
        <dbReference type="ARBA" id="ARBA00004613"/>
    </source>
</evidence>
<dbReference type="AlphaFoldDB" id="A0AA35YR70"/>
<accession>A0AA35YR70</accession>
<dbReference type="PRINTS" id="PR00461">
    <property type="entry name" value="PLPEROXIDASE"/>
</dbReference>
<name>A0AA35YR70_LACSI</name>
<keyword evidence="8 17" id="KW-0479">Metal-binding</keyword>
<evidence type="ECO:0000256" key="4">
    <source>
        <dbReference type="ARBA" id="ARBA00006873"/>
    </source>
</evidence>
<dbReference type="GO" id="GO:0046872">
    <property type="term" value="F:metal ion binding"/>
    <property type="evidence" value="ECO:0007669"/>
    <property type="project" value="UniProtKB-UniRule"/>
</dbReference>
<evidence type="ECO:0000256" key="8">
    <source>
        <dbReference type="ARBA" id="ARBA00022723"/>
    </source>
</evidence>
<proteinExistence type="inferred from homology"/>
<evidence type="ECO:0000256" key="20">
    <source>
        <dbReference type="RuleBase" id="RU362060"/>
    </source>
</evidence>
<keyword evidence="13 19" id="KW-1015">Disulfide bond</keyword>
<protein>
    <recommendedName>
        <fullName evidence="5 20">Peroxidase</fullName>
        <ecNumber evidence="5 20">1.11.1.7</ecNumber>
    </recommendedName>
</protein>
<reference evidence="22" key="1">
    <citation type="submission" date="2023-04" db="EMBL/GenBank/DDBJ databases">
        <authorList>
            <person name="Vijverberg K."/>
            <person name="Xiong W."/>
            <person name="Schranz E."/>
        </authorList>
    </citation>
    <scope>NUCLEOTIDE SEQUENCE</scope>
</reference>
<dbReference type="GO" id="GO:0020037">
    <property type="term" value="F:heme binding"/>
    <property type="evidence" value="ECO:0007669"/>
    <property type="project" value="UniProtKB-UniRule"/>
</dbReference>
<comment type="similarity">
    <text evidence="4">Belongs to the peroxidase family. Ascorbate peroxidase subfamily.</text>
</comment>
<dbReference type="Pfam" id="PF00141">
    <property type="entry name" value="peroxidase"/>
    <property type="match status" value="1"/>
</dbReference>
<dbReference type="SUPFAM" id="SSF48113">
    <property type="entry name" value="Heme-dependent peroxidases"/>
    <property type="match status" value="1"/>
</dbReference>
<dbReference type="InterPro" id="IPR002016">
    <property type="entry name" value="Haem_peroxidase"/>
</dbReference>
<feature type="chain" id="PRO_5041482679" description="Peroxidase" evidence="20">
    <location>
        <begin position="29"/>
        <end position="322"/>
    </location>
</feature>
<feature type="binding site" evidence="17">
    <location>
        <position position="245"/>
    </location>
    <ligand>
        <name>Ca(2+)</name>
        <dbReference type="ChEBI" id="CHEBI:29108"/>
        <label>2</label>
    </ligand>
</feature>
<evidence type="ECO:0000256" key="10">
    <source>
        <dbReference type="ARBA" id="ARBA00022837"/>
    </source>
</evidence>
<keyword evidence="20" id="KW-0964">Secreted</keyword>
<dbReference type="InterPro" id="IPR019793">
    <property type="entry name" value="Peroxidases_heam-ligand_BS"/>
</dbReference>
<evidence type="ECO:0000256" key="14">
    <source>
        <dbReference type="ARBA" id="ARBA00023180"/>
    </source>
</evidence>
<dbReference type="InterPro" id="IPR000823">
    <property type="entry name" value="Peroxidase_pln"/>
</dbReference>
<dbReference type="GO" id="GO:0042744">
    <property type="term" value="P:hydrogen peroxide catabolic process"/>
    <property type="evidence" value="ECO:0007669"/>
    <property type="project" value="UniProtKB-KW"/>
</dbReference>
<feature type="disulfide bond" evidence="19">
    <location>
        <begin position="39"/>
        <end position="116"/>
    </location>
</feature>
<comment type="function">
    <text evidence="2">Removal of H(2)O(2), oxidation of toxic reductants, biosynthesis and degradation of lignin, suberization, auxin catabolism, response to environmental stresses such as wounding, pathogen attack and oxidative stress. These functions might be dependent on each isozyme/isoform in each plant tissue.</text>
</comment>
<evidence type="ECO:0000256" key="6">
    <source>
        <dbReference type="ARBA" id="ARBA00022559"/>
    </source>
</evidence>
<comment type="cofactor">
    <cofactor evidence="17 20">
        <name>heme b</name>
        <dbReference type="ChEBI" id="CHEBI:60344"/>
    </cofactor>
    <text evidence="17 20">Binds 1 heme b (iron(II)-protoporphyrin IX) group per subunit.</text>
</comment>
<dbReference type="InterPro" id="IPR010255">
    <property type="entry name" value="Haem_peroxidase_sf"/>
</dbReference>
<dbReference type="PANTHER" id="PTHR31388">
    <property type="entry name" value="PEROXIDASE 72-RELATED"/>
    <property type="match status" value="1"/>
</dbReference>
<dbReference type="FunFam" id="1.10.520.10:FF:000009">
    <property type="entry name" value="Peroxidase"/>
    <property type="match status" value="1"/>
</dbReference>
<evidence type="ECO:0000256" key="7">
    <source>
        <dbReference type="ARBA" id="ARBA00022617"/>
    </source>
</evidence>
<dbReference type="GO" id="GO:0005576">
    <property type="term" value="C:extracellular region"/>
    <property type="evidence" value="ECO:0007669"/>
    <property type="project" value="UniProtKB-SubCell"/>
</dbReference>
<feature type="binding site" evidence="17">
    <location>
        <position position="71"/>
    </location>
    <ligand>
        <name>Ca(2+)</name>
        <dbReference type="ChEBI" id="CHEBI:29108"/>
        <label>1</label>
    </ligand>
</feature>
<feature type="binding site" evidence="17">
    <location>
        <position position="78"/>
    </location>
    <ligand>
        <name>Ca(2+)</name>
        <dbReference type="ChEBI" id="CHEBI:29108"/>
        <label>1</label>
    </ligand>
</feature>
<dbReference type="EMBL" id="OX465080">
    <property type="protein sequence ID" value="CAI9278735.1"/>
    <property type="molecule type" value="Genomic_DNA"/>
</dbReference>
<evidence type="ECO:0000256" key="16">
    <source>
        <dbReference type="PIRSR" id="PIRSR600823-2"/>
    </source>
</evidence>
<evidence type="ECO:0000256" key="2">
    <source>
        <dbReference type="ARBA" id="ARBA00002322"/>
    </source>
</evidence>
<evidence type="ECO:0000256" key="5">
    <source>
        <dbReference type="ARBA" id="ARBA00012313"/>
    </source>
</evidence>
<feature type="signal peptide" evidence="20">
    <location>
        <begin position="1"/>
        <end position="28"/>
    </location>
</feature>
<dbReference type="CDD" id="cd00693">
    <property type="entry name" value="secretory_peroxidase"/>
    <property type="match status" value="1"/>
</dbReference>
<evidence type="ECO:0000256" key="15">
    <source>
        <dbReference type="PIRSR" id="PIRSR600823-1"/>
    </source>
</evidence>
<feature type="active site" description="Proton acceptor" evidence="15">
    <location>
        <position position="70"/>
    </location>
</feature>
<dbReference type="InterPro" id="IPR033905">
    <property type="entry name" value="Secretory_peroxidase"/>
</dbReference>
<feature type="disulfide bond" evidence="19">
    <location>
        <begin position="122"/>
        <end position="318"/>
    </location>
</feature>
<dbReference type="PANTHER" id="PTHR31388:SF115">
    <property type="entry name" value="PEROXIDASE 5"/>
    <property type="match status" value="1"/>
</dbReference>
<keyword evidence="20" id="KW-0376">Hydrogen peroxide</keyword>
<comment type="cofactor">
    <cofactor evidence="17 20">
        <name>Ca(2+)</name>
        <dbReference type="ChEBI" id="CHEBI:29108"/>
    </cofactor>
    <text evidence="17 20">Binds 2 calcium ions per subunit.</text>
</comment>
<feature type="binding site" evidence="17">
    <location>
        <position position="242"/>
    </location>
    <ligand>
        <name>Ca(2+)</name>
        <dbReference type="ChEBI" id="CHEBI:29108"/>
        <label>2</label>
    </ligand>
</feature>
<dbReference type="PRINTS" id="PR00458">
    <property type="entry name" value="PEROXIDASE"/>
</dbReference>
<comment type="catalytic activity">
    <reaction evidence="1 20">
        <text>2 a phenolic donor + H2O2 = 2 a phenolic radical donor + 2 H2O</text>
        <dbReference type="Rhea" id="RHEA:56136"/>
        <dbReference type="ChEBI" id="CHEBI:15377"/>
        <dbReference type="ChEBI" id="CHEBI:16240"/>
        <dbReference type="ChEBI" id="CHEBI:139520"/>
        <dbReference type="ChEBI" id="CHEBI:139521"/>
        <dbReference type="EC" id="1.11.1.7"/>
    </reaction>
</comment>
<feature type="binding site" evidence="17">
    <location>
        <position position="90"/>
    </location>
    <ligand>
        <name>Ca(2+)</name>
        <dbReference type="ChEBI" id="CHEBI:29108"/>
        <label>1</label>
    </ligand>
</feature>
<feature type="domain" description="Plant heme peroxidase family profile" evidence="21">
    <location>
        <begin position="29"/>
        <end position="322"/>
    </location>
</feature>
<feature type="binding site" evidence="17">
    <location>
        <position position="80"/>
    </location>
    <ligand>
        <name>Ca(2+)</name>
        <dbReference type="ChEBI" id="CHEBI:29108"/>
        <label>1</label>
    </ligand>
</feature>
<dbReference type="Gene3D" id="1.10.520.10">
    <property type="match status" value="1"/>
</dbReference>
<organism evidence="22 23">
    <name type="scientific">Lactuca saligna</name>
    <name type="common">Willowleaf lettuce</name>
    <dbReference type="NCBI Taxonomy" id="75948"/>
    <lineage>
        <taxon>Eukaryota</taxon>
        <taxon>Viridiplantae</taxon>
        <taxon>Streptophyta</taxon>
        <taxon>Embryophyta</taxon>
        <taxon>Tracheophyta</taxon>
        <taxon>Spermatophyta</taxon>
        <taxon>Magnoliopsida</taxon>
        <taxon>eudicotyledons</taxon>
        <taxon>Gunneridae</taxon>
        <taxon>Pentapetalae</taxon>
        <taxon>asterids</taxon>
        <taxon>campanulids</taxon>
        <taxon>Asterales</taxon>
        <taxon>Asteraceae</taxon>
        <taxon>Cichorioideae</taxon>
        <taxon>Cichorieae</taxon>
        <taxon>Lactucinae</taxon>
        <taxon>Lactuca</taxon>
    </lineage>
</organism>
<keyword evidence="11 20" id="KW-0560">Oxidoreductase</keyword>
<dbReference type="GO" id="GO:0006979">
    <property type="term" value="P:response to oxidative stress"/>
    <property type="evidence" value="ECO:0007669"/>
    <property type="project" value="UniProtKB-UniRule"/>
</dbReference>
<evidence type="ECO:0000313" key="22">
    <source>
        <dbReference type="EMBL" id="CAI9278735.1"/>
    </source>
</evidence>
<evidence type="ECO:0000256" key="12">
    <source>
        <dbReference type="ARBA" id="ARBA00023004"/>
    </source>
</evidence>
<feature type="binding site" evidence="17">
    <location>
        <position position="195"/>
    </location>
    <ligand>
        <name>Ca(2+)</name>
        <dbReference type="ChEBI" id="CHEBI:29108"/>
        <label>2</label>
    </ligand>
</feature>
<dbReference type="PROSITE" id="PS50873">
    <property type="entry name" value="PEROXIDASE_4"/>
    <property type="match status" value="1"/>
</dbReference>
<evidence type="ECO:0000256" key="11">
    <source>
        <dbReference type="ARBA" id="ARBA00023002"/>
    </source>
</evidence>
<keyword evidence="7 20" id="KW-0349">Heme</keyword>
<dbReference type="PROSITE" id="PS00435">
    <property type="entry name" value="PEROXIDASE_1"/>
    <property type="match status" value="1"/>
</dbReference>
<dbReference type="EC" id="1.11.1.7" evidence="5 20"/>
<feature type="disulfide bond" evidence="19">
    <location>
        <begin position="72"/>
        <end position="77"/>
    </location>
</feature>
<sequence length="322" mass="34780">MDPHHSLRTIYPYIIILILSLNCIGCKAQLSPTFYDTTCPNALSVIRTSVRTAVSRQRRMAALLIRLHFHDCFVQGCDASILLNDTPTTERTTFSNVGVGGYEVIDAAKSGVENICPGIVSCADILAVAVRDASVAVGGPSWSVGLGRRDSTAAYPSQADSDLPRADQDLQSLISDFEVKGLSERDMVALSGAHTIGQSRCVAFRGRIHGNGSDIDANFATTRRRNCPLTRGEGDDNMAPLDLVTPNSFDNNYFRNLVQRRGLLQSDQVLFNGGSSDRIVLEYSNSPSRFASDFAAAMVRMGEIDPRTGANGVIRTICSAAN</sequence>
<keyword evidence="9 20" id="KW-0732">Signal</keyword>
<dbReference type="GO" id="GO:0140825">
    <property type="term" value="F:lactoperoxidase activity"/>
    <property type="evidence" value="ECO:0007669"/>
    <property type="project" value="UniProtKB-EC"/>
</dbReference>
<keyword evidence="6 20" id="KW-0575">Peroxidase</keyword>
<dbReference type="PROSITE" id="PS00436">
    <property type="entry name" value="PEROXIDASE_2"/>
    <property type="match status" value="1"/>
</dbReference>
<evidence type="ECO:0000256" key="19">
    <source>
        <dbReference type="PIRSR" id="PIRSR600823-5"/>
    </source>
</evidence>
<evidence type="ECO:0000256" key="18">
    <source>
        <dbReference type="PIRSR" id="PIRSR600823-4"/>
    </source>
</evidence>
<feature type="binding site" evidence="16">
    <location>
        <position position="164"/>
    </location>
    <ligand>
        <name>substrate</name>
    </ligand>
</feature>
<comment type="similarity">
    <text evidence="20">Belongs to the peroxidase family. Classical plant (class III) peroxidase subfamily.</text>
</comment>
<dbReference type="Proteomes" id="UP001177003">
    <property type="component" value="Chromosome 4"/>
</dbReference>
<keyword evidence="10 17" id="KW-0106">Calcium</keyword>
<feature type="binding site" evidence="17">
    <location>
        <position position="74"/>
    </location>
    <ligand>
        <name>Ca(2+)</name>
        <dbReference type="ChEBI" id="CHEBI:29108"/>
        <label>1</label>
    </ligand>
</feature>
<evidence type="ECO:0000256" key="9">
    <source>
        <dbReference type="ARBA" id="ARBA00022729"/>
    </source>
</evidence>
<feature type="site" description="Transition state stabilizer" evidence="18">
    <location>
        <position position="66"/>
    </location>
</feature>
<keyword evidence="14" id="KW-0325">Glycoprotein</keyword>
<keyword evidence="12 17" id="KW-0408">Iron</keyword>
<keyword evidence="23" id="KW-1185">Reference proteome</keyword>
<evidence type="ECO:0000256" key="13">
    <source>
        <dbReference type="ARBA" id="ARBA00023157"/>
    </source>
</evidence>
<dbReference type="Gene3D" id="1.10.420.10">
    <property type="entry name" value="Peroxidase, domain 2"/>
    <property type="match status" value="1"/>
</dbReference>
<evidence type="ECO:0000256" key="17">
    <source>
        <dbReference type="PIRSR" id="PIRSR600823-3"/>
    </source>
</evidence>
<evidence type="ECO:0000259" key="21">
    <source>
        <dbReference type="PROSITE" id="PS50873"/>
    </source>
</evidence>
<comment type="subcellular location">
    <subcellularLocation>
        <location evidence="3 20">Secreted</location>
    </subcellularLocation>
</comment>
<feature type="binding site" evidence="17">
    <location>
        <position position="76"/>
    </location>
    <ligand>
        <name>Ca(2+)</name>
        <dbReference type="ChEBI" id="CHEBI:29108"/>
        <label>1</label>
    </ligand>
</feature>
<feature type="binding site" description="axial binding residue" evidence="17">
    <location>
        <position position="194"/>
    </location>
    <ligand>
        <name>heme b</name>
        <dbReference type="ChEBI" id="CHEBI:60344"/>
    </ligand>
    <ligandPart>
        <name>Fe</name>
        <dbReference type="ChEBI" id="CHEBI:18248"/>
    </ligandPart>
</feature>
<feature type="binding site" evidence="17">
    <location>
        <position position="250"/>
    </location>
    <ligand>
        <name>Ca(2+)</name>
        <dbReference type="ChEBI" id="CHEBI:29108"/>
        <label>2</label>
    </ligand>
</feature>
<feature type="disulfide bond" evidence="19">
    <location>
        <begin position="201"/>
        <end position="227"/>
    </location>
</feature>
<gene>
    <name evidence="22" type="ORF">LSALG_LOCUS18575</name>
</gene>
<dbReference type="FunFam" id="1.10.420.10:FF:000006">
    <property type="entry name" value="Peroxidase"/>
    <property type="match status" value="1"/>
</dbReference>
<evidence type="ECO:0000256" key="1">
    <source>
        <dbReference type="ARBA" id="ARBA00000189"/>
    </source>
</evidence>
<dbReference type="InterPro" id="IPR019794">
    <property type="entry name" value="Peroxidases_AS"/>
</dbReference>
<evidence type="ECO:0000313" key="23">
    <source>
        <dbReference type="Proteomes" id="UP001177003"/>
    </source>
</evidence>